<dbReference type="PROSITE" id="PS51186">
    <property type="entry name" value="GNAT"/>
    <property type="match status" value="1"/>
</dbReference>
<feature type="domain" description="N-acetyltransferase" evidence="3">
    <location>
        <begin position="5"/>
        <end position="166"/>
    </location>
</feature>
<dbReference type="SUPFAM" id="SSF55729">
    <property type="entry name" value="Acyl-CoA N-acyltransferases (Nat)"/>
    <property type="match status" value="1"/>
</dbReference>
<dbReference type="CDD" id="cd04301">
    <property type="entry name" value="NAT_SF"/>
    <property type="match status" value="1"/>
</dbReference>
<evidence type="ECO:0000313" key="5">
    <source>
        <dbReference type="Proteomes" id="UP000199689"/>
    </source>
</evidence>
<dbReference type="Gene3D" id="3.40.630.30">
    <property type="match status" value="1"/>
</dbReference>
<organism evidence="4 5">
    <name type="scientific">Allisonella histaminiformans</name>
    <dbReference type="NCBI Taxonomy" id="209880"/>
    <lineage>
        <taxon>Bacteria</taxon>
        <taxon>Bacillati</taxon>
        <taxon>Bacillota</taxon>
        <taxon>Negativicutes</taxon>
        <taxon>Veillonellales</taxon>
        <taxon>Veillonellaceae</taxon>
        <taxon>Allisonella</taxon>
    </lineage>
</organism>
<evidence type="ECO:0000313" key="4">
    <source>
        <dbReference type="EMBL" id="SDA51631.1"/>
    </source>
</evidence>
<evidence type="ECO:0000256" key="1">
    <source>
        <dbReference type="ARBA" id="ARBA00022679"/>
    </source>
</evidence>
<keyword evidence="2" id="KW-0012">Acyltransferase</keyword>
<dbReference type="Proteomes" id="UP000199689">
    <property type="component" value="Unassembled WGS sequence"/>
</dbReference>
<protein>
    <submittedName>
        <fullName evidence="4">Acetyltransferase (GNAT) domain-containing protein</fullName>
    </submittedName>
</protein>
<sequence>MGQQLIIREAVEEDETMMRCIYNACMEREPWASDYRLYTEKAMHSFFEEKKEKGYPVLAAVMGGRLVGFISAKQFTEWKTEGNVWEYGVYVDGACRRMGVATALLESLCTRAVEEGVESLMACIDVKNVPSLWFHENRGFISVGSFTKWRKEGEPRTVALYELELT</sequence>
<dbReference type="AlphaFoldDB" id="A0A1G5W0D1"/>
<dbReference type="GeneID" id="87756061"/>
<evidence type="ECO:0000256" key="2">
    <source>
        <dbReference type="ARBA" id="ARBA00023315"/>
    </source>
</evidence>
<dbReference type="RefSeq" id="WP_091364549.1">
    <property type="nucleotide sequence ID" value="NZ_FMXA01000012.1"/>
</dbReference>
<dbReference type="PANTHER" id="PTHR43072:SF23">
    <property type="entry name" value="UPF0039 PROTEIN C11D3.02C"/>
    <property type="match status" value="1"/>
</dbReference>
<proteinExistence type="predicted"/>
<keyword evidence="1 4" id="KW-0808">Transferase</keyword>
<gene>
    <name evidence="4" type="ORF">SAMN02910343_01039</name>
</gene>
<dbReference type="EMBL" id="FMXA01000012">
    <property type="protein sequence ID" value="SDA51631.1"/>
    <property type="molecule type" value="Genomic_DNA"/>
</dbReference>
<keyword evidence="5" id="KW-1185">Reference proteome</keyword>
<dbReference type="InterPro" id="IPR016181">
    <property type="entry name" value="Acyl_CoA_acyltransferase"/>
</dbReference>
<accession>A0A1G5W0D1</accession>
<dbReference type="InterPro" id="IPR000182">
    <property type="entry name" value="GNAT_dom"/>
</dbReference>
<reference evidence="4 5" key="1">
    <citation type="submission" date="2016-10" db="EMBL/GenBank/DDBJ databases">
        <authorList>
            <person name="de Groot N.N."/>
        </authorList>
    </citation>
    <scope>NUCLEOTIDE SEQUENCE [LARGE SCALE GENOMIC DNA]</scope>
    <source>
        <strain evidence="4 5">DSM 15230</strain>
    </source>
</reference>
<dbReference type="Pfam" id="PF00583">
    <property type="entry name" value="Acetyltransf_1"/>
    <property type="match status" value="1"/>
</dbReference>
<name>A0A1G5W0D1_9FIRM</name>
<dbReference type="OrthoDB" id="9798006at2"/>
<dbReference type="GO" id="GO:0016747">
    <property type="term" value="F:acyltransferase activity, transferring groups other than amino-acyl groups"/>
    <property type="evidence" value="ECO:0007669"/>
    <property type="project" value="InterPro"/>
</dbReference>
<dbReference type="PANTHER" id="PTHR43072">
    <property type="entry name" value="N-ACETYLTRANSFERASE"/>
    <property type="match status" value="1"/>
</dbReference>
<evidence type="ECO:0000259" key="3">
    <source>
        <dbReference type="PROSITE" id="PS51186"/>
    </source>
</evidence>
<dbReference type="STRING" id="209880.SAMN02910343_01039"/>